<evidence type="ECO:0000313" key="1">
    <source>
        <dbReference type="EMBL" id="KAH3898000.1"/>
    </source>
</evidence>
<dbReference type="EMBL" id="JAIWYP010000001">
    <property type="protein sequence ID" value="KAH3898000.1"/>
    <property type="molecule type" value="Genomic_DNA"/>
</dbReference>
<evidence type="ECO:0000313" key="2">
    <source>
        <dbReference type="Proteomes" id="UP000828390"/>
    </source>
</evidence>
<sequence length="116" mass="12362">MTDSAPTPPANRSSIFFLKVKGLSFSITKEGGCGGVGVGTGDGLVVSSKHWAQGPGPPQLAALFSNHLVHTSPICQLPIVINAPSFDGGCNTSFDWTRKEKQRMDGTDTEGRRFER</sequence>
<comment type="caution">
    <text evidence="1">The sequence shown here is derived from an EMBL/GenBank/DDBJ whole genome shotgun (WGS) entry which is preliminary data.</text>
</comment>
<reference evidence="1" key="2">
    <citation type="submission" date="2020-11" db="EMBL/GenBank/DDBJ databases">
        <authorList>
            <person name="McCartney M.A."/>
            <person name="Auch B."/>
            <person name="Kono T."/>
            <person name="Mallez S."/>
            <person name="Becker A."/>
            <person name="Gohl D.M."/>
            <person name="Silverstein K.A.T."/>
            <person name="Koren S."/>
            <person name="Bechman K.B."/>
            <person name="Herman A."/>
            <person name="Abrahante J.E."/>
            <person name="Garbe J."/>
        </authorList>
    </citation>
    <scope>NUCLEOTIDE SEQUENCE</scope>
    <source>
        <strain evidence="1">Duluth1</strain>
        <tissue evidence="1">Whole animal</tissue>
    </source>
</reference>
<protein>
    <submittedName>
        <fullName evidence="1">Uncharacterized protein</fullName>
    </submittedName>
</protein>
<keyword evidence="2" id="KW-1185">Reference proteome</keyword>
<dbReference type="AlphaFoldDB" id="A0A9D4NP05"/>
<proteinExistence type="predicted"/>
<accession>A0A9D4NP05</accession>
<name>A0A9D4NP05_DREPO</name>
<reference evidence="1" key="1">
    <citation type="journal article" date="2019" name="bioRxiv">
        <title>The Genome of the Zebra Mussel, Dreissena polymorpha: A Resource for Invasive Species Research.</title>
        <authorList>
            <person name="McCartney M.A."/>
            <person name="Auch B."/>
            <person name="Kono T."/>
            <person name="Mallez S."/>
            <person name="Zhang Y."/>
            <person name="Obille A."/>
            <person name="Becker A."/>
            <person name="Abrahante J.E."/>
            <person name="Garbe J."/>
            <person name="Badalamenti J.P."/>
            <person name="Herman A."/>
            <person name="Mangelson H."/>
            <person name="Liachko I."/>
            <person name="Sullivan S."/>
            <person name="Sone E.D."/>
            <person name="Koren S."/>
            <person name="Silverstein K.A.T."/>
            <person name="Beckman K.B."/>
            <person name="Gohl D.M."/>
        </authorList>
    </citation>
    <scope>NUCLEOTIDE SEQUENCE</scope>
    <source>
        <strain evidence="1">Duluth1</strain>
        <tissue evidence="1">Whole animal</tissue>
    </source>
</reference>
<organism evidence="1 2">
    <name type="scientific">Dreissena polymorpha</name>
    <name type="common">Zebra mussel</name>
    <name type="synonym">Mytilus polymorpha</name>
    <dbReference type="NCBI Taxonomy" id="45954"/>
    <lineage>
        <taxon>Eukaryota</taxon>
        <taxon>Metazoa</taxon>
        <taxon>Spiralia</taxon>
        <taxon>Lophotrochozoa</taxon>
        <taxon>Mollusca</taxon>
        <taxon>Bivalvia</taxon>
        <taxon>Autobranchia</taxon>
        <taxon>Heteroconchia</taxon>
        <taxon>Euheterodonta</taxon>
        <taxon>Imparidentia</taxon>
        <taxon>Neoheterodontei</taxon>
        <taxon>Myida</taxon>
        <taxon>Dreissenoidea</taxon>
        <taxon>Dreissenidae</taxon>
        <taxon>Dreissena</taxon>
    </lineage>
</organism>
<gene>
    <name evidence="1" type="ORF">DPMN_022196</name>
</gene>
<dbReference type="Proteomes" id="UP000828390">
    <property type="component" value="Unassembled WGS sequence"/>
</dbReference>